<dbReference type="SUPFAM" id="SSF54593">
    <property type="entry name" value="Glyoxalase/Bleomycin resistance protein/Dihydroxybiphenyl dioxygenase"/>
    <property type="match status" value="1"/>
</dbReference>
<dbReference type="InterPro" id="IPR029068">
    <property type="entry name" value="Glyas_Bleomycin-R_OHBP_Dase"/>
</dbReference>
<sequence>MSAASTGGEEPAFRIRGFNHVALVCSDMKRTVDFYGGVLGMKLIKTLDLPGGMGQHFFFDAGNGNSLAFFWFPNSPDAAPGVAAPVTVPGFGEWISAIGSLNHVAFDVPPDMFEEYRARLKAKGVKVAPIVNHDDSETQVAREMHPGVYVRSFYFQDPDGILLEFACWLRDFTPEDVAHEPRTAADRHAPVTG</sequence>
<reference evidence="2 3" key="1">
    <citation type="journal article" date="2019" name="Int. J. Syst. Evol. Microbiol.">
        <title>The Global Catalogue of Microorganisms (GCM) 10K type strain sequencing project: providing services to taxonomists for standard genome sequencing and annotation.</title>
        <authorList>
            <consortium name="The Broad Institute Genomics Platform"/>
            <consortium name="The Broad Institute Genome Sequencing Center for Infectious Disease"/>
            <person name="Wu L."/>
            <person name="Ma J."/>
        </authorList>
    </citation>
    <scope>NUCLEOTIDE SEQUENCE [LARGE SCALE GENOMIC DNA]</scope>
    <source>
        <strain evidence="2 3">JCM 13850</strain>
    </source>
</reference>
<evidence type="ECO:0000313" key="3">
    <source>
        <dbReference type="Proteomes" id="UP001501020"/>
    </source>
</evidence>
<evidence type="ECO:0000313" key="2">
    <source>
        <dbReference type="EMBL" id="GAA2143205.1"/>
    </source>
</evidence>
<dbReference type="Gene3D" id="3.10.180.10">
    <property type="entry name" value="2,3-Dihydroxybiphenyl 1,2-Dioxygenase, domain 1"/>
    <property type="match status" value="1"/>
</dbReference>
<dbReference type="InterPro" id="IPR037523">
    <property type="entry name" value="VOC_core"/>
</dbReference>
<dbReference type="EMBL" id="BAAAMR010000035">
    <property type="protein sequence ID" value="GAA2143205.1"/>
    <property type="molecule type" value="Genomic_DNA"/>
</dbReference>
<gene>
    <name evidence="2" type="ORF">GCM10009727_42030</name>
</gene>
<comment type="caution">
    <text evidence="2">The sequence shown here is derived from an EMBL/GenBank/DDBJ whole genome shotgun (WGS) entry which is preliminary data.</text>
</comment>
<dbReference type="CDD" id="cd06587">
    <property type="entry name" value="VOC"/>
    <property type="match status" value="1"/>
</dbReference>
<dbReference type="PANTHER" id="PTHR21366:SF31">
    <property type="entry name" value="METALLOTHIOL TRANSFERASE FOSB"/>
    <property type="match status" value="1"/>
</dbReference>
<feature type="domain" description="VOC" evidence="1">
    <location>
        <begin position="17"/>
        <end position="168"/>
    </location>
</feature>
<dbReference type="RefSeq" id="WP_344269521.1">
    <property type="nucleotide sequence ID" value="NZ_BAAAMR010000035.1"/>
</dbReference>
<evidence type="ECO:0000259" key="1">
    <source>
        <dbReference type="PROSITE" id="PS51819"/>
    </source>
</evidence>
<dbReference type="InterPro" id="IPR004360">
    <property type="entry name" value="Glyas_Fos-R_dOase_dom"/>
</dbReference>
<accession>A0ABN2ZJJ9</accession>
<proteinExistence type="predicted"/>
<name>A0ABN2ZJJ9_9ACTN</name>
<dbReference type="InterPro" id="IPR050383">
    <property type="entry name" value="GlyoxalaseI/FosfomycinResist"/>
</dbReference>
<dbReference type="Proteomes" id="UP001501020">
    <property type="component" value="Unassembled WGS sequence"/>
</dbReference>
<organism evidence="2 3">
    <name type="scientific">Actinomadura napierensis</name>
    <dbReference type="NCBI Taxonomy" id="267854"/>
    <lineage>
        <taxon>Bacteria</taxon>
        <taxon>Bacillati</taxon>
        <taxon>Actinomycetota</taxon>
        <taxon>Actinomycetes</taxon>
        <taxon>Streptosporangiales</taxon>
        <taxon>Thermomonosporaceae</taxon>
        <taxon>Actinomadura</taxon>
    </lineage>
</organism>
<dbReference type="PANTHER" id="PTHR21366">
    <property type="entry name" value="GLYOXALASE FAMILY PROTEIN"/>
    <property type="match status" value="1"/>
</dbReference>
<keyword evidence="3" id="KW-1185">Reference proteome</keyword>
<dbReference type="Pfam" id="PF00903">
    <property type="entry name" value="Glyoxalase"/>
    <property type="match status" value="1"/>
</dbReference>
<protein>
    <submittedName>
        <fullName evidence="2">VOC family protein</fullName>
    </submittedName>
</protein>
<dbReference type="PROSITE" id="PS51819">
    <property type="entry name" value="VOC"/>
    <property type="match status" value="1"/>
</dbReference>